<name>A0A0F4YR60_RASE3</name>
<sequence length="333" mass="37866">MESLYNNRILWLCLGSCIRITLGYFAARGIVADLHRVRELTEIKHDDNEERMISQGTEDALKLETLQKLSESSNFDLRAAALRIVAERSTKGSTRDLLLRDLASKDKERRNKALTAMHFLVSNRALARSAVPSRLKDLPTYIALVDCLCNFLEEHTEETGTTESPILPKTRPPGEKKALSTLNIILSENIPAALEAGIVSRWLCNYPFPCLRETEHHRRDVVWLMKTWWSDDSVMSSIINTLMSHQDGIRQLRKYGLMGSMMENDHDDYDGGSDVWMVDGDDTAGSRRVSGRRQPDENAEEQALRRRRREAMVFSEGGRPLDNDNIIQPPPSE</sequence>
<dbReference type="GeneID" id="25317557"/>
<dbReference type="RefSeq" id="XP_013327374.1">
    <property type="nucleotide sequence ID" value="XM_013471920.1"/>
</dbReference>
<evidence type="ECO:0008006" key="4">
    <source>
        <dbReference type="Google" id="ProtNLM"/>
    </source>
</evidence>
<organism evidence="2 3">
    <name type="scientific">Rasamsonia emersonii (strain ATCC 16479 / CBS 393.64 / IMI 116815)</name>
    <dbReference type="NCBI Taxonomy" id="1408163"/>
    <lineage>
        <taxon>Eukaryota</taxon>
        <taxon>Fungi</taxon>
        <taxon>Dikarya</taxon>
        <taxon>Ascomycota</taxon>
        <taxon>Pezizomycotina</taxon>
        <taxon>Eurotiomycetes</taxon>
        <taxon>Eurotiomycetidae</taxon>
        <taxon>Eurotiales</taxon>
        <taxon>Trichocomaceae</taxon>
        <taxon>Rasamsonia</taxon>
    </lineage>
</organism>
<protein>
    <recommendedName>
        <fullName evidence="4">Cytoskeleton-associated protein</fullName>
    </recommendedName>
</protein>
<evidence type="ECO:0000256" key="1">
    <source>
        <dbReference type="SAM" id="MobiDB-lite"/>
    </source>
</evidence>
<dbReference type="AlphaFoldDB" id="A0A0F4YR60"/>
<dbReference type="OrthoDB" id="5385189at2759"/>
<dbReference type="EMBL" id="LASV01000232">
    <property type="protein sequence ID" value="KKA20762.1"/>
    <property type="molecule type" value="Genomic_DNA"/>
</dbReference>
<evidence type="ECO:0000313" key="3">
    <source>
        <dbReference type="Proteomes" id="UP000053958"/>
    </source>
</evidence>
<feature type="region of interest" description="Disordered" evidence="1">
    <location>
        <begin position="272"/>
        <end position="333"/>
    </location>
</feature>
<accession>A0A0F4YR60</accession>
<dbReference type="Proteomes" id="UP000053958">
    <property type="component" value="Unassembled WGS sequence"/>
</dbReference>
<reference evidence="2 3" key="1">
    <citation type="submission" date="2015-04" db="EMBL/GenBank/DDBJ databases">
        <authorList>
            <person name="Heijne W.H."/>
            <person name="Fedorova N.D."/>
            <person name="Nierman W.C."/>
            <person name="Vollebregt A.W."/>
            <person name="Zhao Z."/>
            <person name="Wu L."/>
            <person name="Kumar M."/>
            <person name="Stam H."/>
            <person name="van den Berg M.A."/>
            <person name="Pel H.J."/>
        </authorList>
    </citation>
    <scope>NUCLEOTIDE SEQUENCE [LARGE SCALE GENOMIC DNA]</scope>
    <source>
        <strain evidence="2 3">CBS 393.64</strain>
    </source>
</reference>
<gene>
    <name evidence="2" type="ORF">T310_5212</name>
</gene>
<keyword evidence="3" id="KW-1185">Reference proteome</keyword>
<proteinExistence type="predicted"/>
<comment type="caution">
    <text evidence="2">The sequence shown here is derived from an EMBL/GenBank/DDBJ whole genome shotgun (WGS) entry which is preliminary data.</text>
</comment>
<evidence type="ECO:0000313" key="2">
    <source>
        <dbReference type="EMBL" id="KKA20762.1"/>
    </source>
</evidence>
<dbReference type="STRING" id="1408163.A0A0F4YR60"/>